<feature type="transmembrane region" description="Helical" evidence="2">
    <location>
        <begin position="72"/>
        <end position="94"/>
    </location>
</feature>
<keyword evidence="2" id="KW-0472">Membrane</keyword>
<keyword evidence="2" id="KW-0812">Transmembrane</keyword>
<dbReference type="PANTHER" id="PTHR31450:SF3">
    <property type="entry name" value="TYPE III ENDOSOME MEMBRANE PROTEIN TEMP"/>
    <property type="match status" value="1"/>
</dbReference>
<evidence type="ECO:0000256" key="1">
    <source>
        <dbReference type="SAM" id="MobiDB-lite"/>
    </source>
</evidence>
<accession>A0A3N0XRS2</accession>
<dbReference type="OrthoDB" id="8931435at2759"/>
<reference evidence="4 5" key="1">
    <citation type="submission" date="2018-10" db="EMBL/GenBank/DDBJ databases">
        <title>Genome assembly for a Yunnan-Guizhou Plateau 3E fish, Anabarilius grahami (Regan), and its evolutionary and genetic applications.</title>
        <authorList>
            <person name="Jiang W."/>
        </authorList>
    </citation>
    <scope>NUCLEOTIDE SEQUENCE [LARGE SCALE GENOMIC DNA]</scope>
    <source>
        <strain evidence="4">AG-KIZ</strain>
        <tissue evidence="4">Muscle</tissue>
    </source>
</reference>
<proteinExistence type="predicted"/>
<organism evidence="4 5">
    <name type="scientific">Anabarilius grahami</name>
    <name type="common">Kanglang fish</name>
    <name type="synonym">Barilius grahami</name>
    <dbReference type="NCBI Taxonomy" id="495550"/>
    <lineage>
        <taxon>Eukaryota</taxon>
        <taxon>Metazoa</taxon>
        <taxon>Chordata</taxon>
        <taxon>Craniata</taxon>
        <taxon>Vertebrata</taxon>
        <taxon>Euteleostomi</taxon>
        <taxon>Actinopterygii</taxon>
        <taxon>Neopterygii</taxon>
        <taxon>Teleostei</taxon>
        <taxon>Ostariophysi</taxon>
        <taxon>Cypriniformes</taxon>
        <taxon>Xenocyprididae</taxon>
        <taxon>Xenocypridinae</taxon>
        <taxon>Xenocypridinae incertae sedis</taxon>
        <taxon>Anabarilius</taxon>
    </lineage>
</organism>
<evidence type="ECO:0000256" key="2">
    <source>
        <dbReference type="SAM" id="Phobius"/>
    </source>
</evidence>
<feature type="chain" id="PRO_5018129133" description="Type III endosome membrane protein TEMP" evidence="3">
    <location>
        <begin position="23"/>
        <end position="192"/>
    </location>
</feature>
<comment type="caution">
    <text evidence="4">The sequence shown here is derived from an EMBL/GenBank/DDBJ whole genome shotgun (WGS) entry which is preliminary data.</text>
</comment>
<dbReference type="PANTHER" id="PTHR31450">
    <property type="entry name" value="LEUCINE-RICH REPEAT-CONTAINING PROTEIN 19 LRRC19 FAMILY MEMBER"/>
    <property type="match status" value="1"/>
</dbReference>
<feature type="compositionally biased region" description="Acidic residues" evidence="1">
    <location>
        <begin position="167"/>
        <end position="192"/>
    </location>
</feature>
<evidence type="ECO:0000313" key="4">
    <source>
        <dbReference type="EMBL" id="ROJ13846.1"/>
    </source>
</evidence>
<evidence type="ECO:0000313" key="5">
    <source>
        <dbReference type="Proteomes" id="UP000281406"/>
    </source>
</evidence>
<name>A0A3N0XRS2_ANAGA</name>
<evidence type="ECO:0008006" key="6">
    <source>
        <dbReference type="Google" id="ProtNLM"/>
    </source>
</evidence>
<keyword evidence="3" id="KW-0732">Signal</keyword>
<dbReference type="EMBL" id="RJVU01064619">
    <property type="protein sequence ID" value="ROJ13846.1"/>
    <property type="molecule type" value="Genomic_DNA"/>
</dbReference>
<evidence type="ECO:0000256" key="3">
    <source>
        <dbReference type="SAM" id="SignalP"/>
    </source>
</evidence>
<sequence>MGNMHHRVNMVLIAYLVMAMSAHECLTSQEKKAPFSSELYPVESSSDVQQDKTVIEGLLKNTTESTGIIHSAWPAGLGALTAVLSIGLLIALAVRYRFFRWCMAGNSQHLLLEGETASQFSQAGALDEEIPVRGMRGRMIHGESSDDEEDDGYIEDNYIQASVREREEEEEEENQQEDAEDSDDELIIPEII</sequence>
<keyword evidence="2" id="KW-1133">Transmembrane helix</keyword>
<feature type="region of interest" description="Disordered" evidence="1">
    <location>
        <begin position="140"/>
        <end position="192"/>
    </location>
</feature>
<feature type="compositionally biased region" description="Acidic residues" evidence="1">
    <location>
        <begin position="145"/>
        <end position="154"/>
    </location>
</feature>
<dbReference type="AlphaFoldDB" id="A0A3N0XRS2"/>
<feature type="signal peptide" evidence="3">
    <location>
        <begin position="1"/>
        <end position="22"/>
    </location>
</feature>
<protein>
    <recommendedName>
        <fullName evidence="6">Type III endosome membrane protein TEMP</fullName>
    </recommendedName>
</protein>
<dbReference type="Proteomes" id="UP000281406">
    <property type="component" value="Unassembled WGS sequence"/>
</dbReference>
<keyword evidence="5" id="KW-1185">Reference proteome</keyword>
<gene>
    <name evidence="4" type="ORF">DPX16_19721</name>
</gene>